<dbReference type="InterPro" id="IPR000433">
    <property type="entry name" value="Znf_ZZ"/>
</dbReference>
<dbReference type="SUPFAM" id="SSF49599">
    <property type="entry name" value="TRAF domain-like"/>
    <property type="match status" value="1"/>
</dbReference>
<evidence type="ECO:0000256" key="9">
    <source>
        <dbReference type="ARBA" id="ARBA00022833"/>
    </source>
</evidence>
<dbReference type="PROSITE" id="PS50089">
    <property type="entry name" value="ZF_RING_2"/>
    <property type="match status" value="1"/>
</dbReference>
<keyword evidence="8" id="KW-0833">Ubl conjugation pathway</keyword>
<dbReference type="Gene3D" id="3.30.60.90">
    <property type="match status" value="1"/>
</dbReference>
<keyword evidence="5" id="KW-0808">Transferase</keyword>
<keyword evidence="6" id="KW-0479">Metal-binding</keyword>
<feature type="compositionally biased region" description="Basic residues" evidence="11">
    <location>
        <begin position="461"/>
        <end position="473"/>
    </location>
</feature>
<dbReference type="SMART" id="SM00291">
    <property type="entry name" value="ZnF_ZZ"/>
    <property type="match status" value="1"/>
</dbReference>
<dbReference type="PANTHER" id="PTHR45877">
    <property type="entry name" value="E3 UBIQUITIN-PROTEIN LIGASE SIAH2"/>
    <property type="match status" value="1"/>
</dbReference>
<keyword evidence="16" id="KW-1185">Reference proteome</keyword>
<sequence length="540" mass="60043">MASAIVTSKDDRLILDLARDHLQCPVCLDTCRTKPIYQCQNGHTICGGCIQRLSVCPLCRSLLGRDKIRNRALEMLMDHLEVTCPNHEKGCTTILKTTEVKEHLLSCVYGKFVICPSLGFEDCKEKVCYENLYDHVLAEHNITSLRGPHQSIRVTFDDFLSTKTLKEGTTLSWIPLLVKAFPDTSPFLILCELDTKKNCMAKFVCLHTGQPTNLEDGSSDTDMHYKSYHVEISISQSDNHFIPVDLNWKGETMTYQEMKKGMSIGCFKIPLDLHIRDHLPETPLNPNELAHADLPLASVASTLNSTDGNGASFLREILGLNSTAPMRRPRNRNIKRSLTIKVTFAKSSDELAKIRLTPSQYPCGYMILSKFTSKSAPLYRGVKCDECAEGPVRGTRFKCMECLDYDLCSGCIDKGIHSHHVFLLIRDNEQNTRIQKNFKRIYREGPGETSADGSTSQAVVKRPRKAPIKKKAPTLRLPQLPTESSENTPPPLSPAPPPIGNLEDLGAAALPIPNLILASQILAAQAQPCPLARSHRAPPC</sequence>
<protein>
    <recommendedName>
        <fullName evidence="4">RING-type E3 ubiquitin transferase</fullName>
        <ecNumber evidence="4">2.3.2.27</ecNumber>
    </recommendedName>
</protein>
<dbReference type="InterPro" id="IPR013083">
    <property type="entry name" value="Znf_RING/FYVE/PHD"/>
</dbReference>
<dbReference type="InterPro" id="IPR013010">
    <property type="entry name" value="Znf_SIAH"/>
</dbReference>
<evidence type="ECO:0000313" key="16">
    <source>
        <dbReference type="Proteomes" id="UP001642540"/>
    </source>
</evidence>
<evidence type="ECO:0000256" key="4">
    <source>
        <dbReference type="ARBA" id="ARBA00012483"/>
    </source>
</evidence>
<evidence type="ECO:0000259" key="12">
    <source>
        <dbReference type="PROSITE" id="PS50089"/>
    </source>
</evidence>
<dbReference type="Proteomes" id="UP001642540">
    <property type="component" value="Unassembled WGS sequence"/>
</dbReference>
<name>A0ABP1RR35_9HEXA</name>
<dbReference type="InterPro" id="IPR001841">
    <property type="entry name" value="Znf_RING"/>
</dbReference>
<dbReference type="InterPro" id="IPR004162">
    <property type="entry name" value="SINA-like_animal"/>
</dbReference>
<feature type="domain" description="RING-type" evidence="12">
    <location>
        <begin position="24"/>
        <end position="60"/>
    </location>
</feature>
<evidence type="ECO:0000259" key="13">
    <source>
        <dbReference type="PROSITE" id="PS50135"/>
    </source>
</evidence>
<dbReference type="InterPro" id="IPR043145">
    <property type="entry name" value="Znf_ZZ_sf"/>
</dbReference>
<evidence type="ECO:0000256" key="2">
    <source>
        <dbReference type="ARBA" id="ARBA00004906"/>
    </source>
</evidence>
<dbReference type="Gene3D" id="3.30.40.10">
    <property type="entry name" value="Zinc/RING finger domain, C3HC4 (zinc finger)"/>
    <property type="match status" value="2"/>
</dbReference>
<gene>
    <name evidence="15" type="ORF">ODALV1_LOCUS25143</name>
</gene>
<dbReference type="CDD" id="cd02340">
    <property type="entry name" value="ZZ_NBR1_like"/>
    <property type="match status" value="1"/>
</dbReference>
<evidence type="ECO:0000256" key="3">
    <source>
        <dbReference type="ARBA" id="ARBA00009119"/>
    </source>
</evidence>
<dbReference type="Pfam" id="PF21362">
    <property type="entry name" value="Sina_RING"/>
    <property type="match status" value="1"/>
</dbReference>
<dbReference type="PROSITE" id="PS50135">
    <property type="entry name" value="ZF_ZZ_2"/>
    <property type="match status" value="1"/>
</dbReference>
<evidence type="ECO:0000256" key="7">
    <source>
        <dbReference type="ARBA" id="ARBA00022771"/>
    </source>
</evidence>
<evidence type="ECO:0000313" key="15">
    <source>
        <dbReference type="EMBL" id="CAL8133609.1"/>
    </source>
</evidence>
<evidence type="ECO:0000256" key="8">
    <source>
        <dbReference type="ARBA" id="ARBA00022786"/>
    </source>
</evidence>
<dbReference type="InterPro" id="IPR049548">
    <property type="entry name" value="Sina-like_RING"/>
</dbReference>
<feature type="domain" description="SIAH-type" evidence="14">
    <location>
        <begin position="79"/>
        <end position="141"/>
    </location>
</feature>
<evidence type="ECO:0000256" key="10">
    <source>
        <dbReference type="PROSITE-ProRule" id="PRU00228"/>
    </source>
</evidence>
<feature type="compositionally biased region" description="Pro residues" evidence="11">
    <location>
        <begin position="488"/>
        <end position="499"/>
    </location>
</feature>
<reference evidence="15 16" key="1">
    <citation type="submission" date="2024-08" db="EMBL/GenBank/DDBJ databases">
        <authorList>
            <person name="Cucini C."/>
            <person name="Frati F."/>
        </authorList>
    </citation>
    <scope>NUCLEOTIDE SEQUENCE [LARGE SCALE GENOMIC DNA]</scope>
</reference>
<evidence type="ECO:0000259" key="14">
    <source>
        <dbReference type="PROSITE" id="PS51081"/>
    </source>
</evidence>
<accession>A0ABP1RR35</accession>
<evidence type="ECO:0000256" key="11">
    <source>
        <dbReference type="SAM" id="MobiDB-lite"/>
    </source>
</evidence>
<dbReference type="EC" id="2.3.2.27" evidence="4"/>
<dbReference type="PROSITE" id="PS01357">
    <property type="entry name" value="ZF_ZZ_1"/>
    <property type="match status" value="1"/>
</dbReference>
<keyword evidence="9" id="KW-0862">Zinc</keyword>
<evidence type="ECO:0000256" key="1">
    <source>
        <dbReference type="ARBA" id="ARBA00000900"/>
    </source>
</evidence>
<feature type="domain" description="ZZ-type" evidence="13">
    <location>
        <begin position="379"/>
        <end position="430"/>
    </location>
</feature>
<comment type="similarity">
    <text evidence="3">Belongs to the SINA (Seven in absentia) family.</text>
</comment>
<comment type="caution">
    <text evidence="15">The sequence shown here is derived from an EMBL/GenBank/DDBJ whole genome shotgun (WGS) entry which is preliminary data.</text>
</comment>
<comment type="catalytic activity">
    <reaction evidence="1">
        <text>S-ubiquitinyl-[E2 ubiquitin-conjugating enzyme]-L-cysteine + [acceptor protein]-L-lysine = [E2 ubiquitin-conjugating enzyme]-L-cysteine + N(6)-ubiquitinyl-[acceptor protein]-L-lysine.</text>
        <dbReference type="EC" id="2.3.2.27"/>
    </reaction>
</comment>
<keyword evidence="7 10" id="KW-0863">Zinc-finger</keyword>
<dbReference type="PANTHER" id="PTHR45877:SF2">
    <property type="entry name" value="E3 UBIQUITIN-PROTEIN LIGASE SINA-RELATED"/>
    <property type="match status" value="1"/>
</dbReference>
<dbReference type="PROSITE" id="PS51081">
    <property type="entry name" value="ZF_SIAH"/>
    <property type="match status" value="1"/>
</dbReference>
<feature type="region of interest" description="Disordered" evidence="11">
    <location>
        <begin position="443"/>
        <end position="500"/>
    </location>
</feature>
<organism evidence="15 16">
    <name type="scientific">Orchesella dallaii</name>
    <dbReference type="NCBI Taxonomy" id="48710"/>
    <lineage>
        <taxon>Eukaryota</taxon>
        <taxon>Metazoa</taxon>
        <taxon>Ecdysozoa</taxon>
        <taxon>Arthropoda</taxon>
        <taxon>Hexapoda</taxon>
        <taxon>Collembola</taxon>
        <taxon>Entomobryomorpha</taxon>
        <taxon>Entomobryoidea</taxon>
        <taxon>Orchesellidae</taxon>
        <taxon>Orchesellinae</taxon>
        <taxon>Orchesella</taxon>
    </lineage>
</organism>
<dbReference type="SUPFAM" id="SSF57850">
    <property type="entry name" value="RING/U-box"/>
    <property type="match status" value="2"/>
</dbReference>
<evidence type="ECO:0000256" key="5">
    <source>
        <dbReference type="ARBA" id="ARBA00022679"/>
    </source>
</evidence>
<comment type="pathway">
    <text evidence="2">Protein modification; protein ubiquitination.</text>
</comment>
<dbReference type="Pfam" id="PF00569">
    <property type="entry name" value="ZZ"/>
    <property type="match status" value="1"/>
</dbReference>
<proteinExistence type="inferred from homology"/>
<dbReference type="EMBL" id="CAXLJM020000101">
    <property type="protein sequence ID" value="CAL8133609.1"/>
    <property type="molecule type" value="Genomic_DNA"/>
</dbReference>
<evidence type="ECO:0000256" key="6">
    <source>
        <dbReference type="ARBA" id="ARBA00022723"/>
    </source>
</evidence>